<dbReference type="EMBL" id="JAMKPW020000044">
    <property type="protein sequence ID" value="KAK8192548.1"/>
    <property type="molecule type" value="Genomic_DNA"/>
</dbReference>
<accession>A0ACC3S636</accession>
<evidence type="ECO:0000313" key="2">
    <source>
        <dbReference type="Proteomes" id="UP001320706"/>
    </source>
</evidence>
<proteinExistence type="predicted"/>
<comment type="caution">
    <text evidence="1">The sequence shown here is derived from an EMBL/GenBank/DDBJ whole genome shotgun (WGS) entry which is preliminary data.</text>
</comment>
<gene>
    <name evidence="1" type="ORF">M8818_007718</name>
</gene>
<evidence type="ECO:0000313" key="1">
    <source>
        <dbReference type="EMBL" id="KAK8192548.1"/>
    </source>
</evidence>
<name>A0ACC3S636_9PEZI</name>
<sequence>MWSGAQDWGWGELCLALWWGAWERSRIGPWEFFVDGLFSTWACECARMKLIGGLCGLKAVGQRSLIDVLVAEHKLWTRSPVYRGEATEQKHR</sequence>
<keyword evidence="2" id="KW-1185">Reference proteome</keyword>
<dbReference type="Proteomes" id="UP001320706">
    <property type="component" value="Unassembled WGS sequence"/>
</dbReference>
<reference evidence="1" key="1">
    <citation type="submission" date="2024-02" db="EMBL/GenBank/DDBJ databases">
        <title>Metagenome Assembled Genome of Zalaria obscura JY119.</title>
        <authorList>
            <person name="Vighnesh L."/>
            <person name="Jagadeeshwari U."/>
            <person name="Venkata Ramana C."/>
            <person name="Sasikala C."/>
        </authorList>
    </citation>
    <scope>NUCLEOTIDE SEQUENCE</scope>
    <source>
        <strain evidence="1">JY119</strain>
    </source>
</reference>
<organism evidence="1 2">
    <name type="scientific">Zalaria obscura</name>
    <dbReference type="NCBI Taxonomy" id="2024903"/>
    <lineage>
        <taxon>Eukaryota</taxon>
        <taxon>Fungi</taxon>
        <taxon>Dikarya</taxon>
        <taxon>Ascomycota</taxon>
        <taxon>Pezizomycotina</taxon>
        <taxon>Dothideomycetes</taxon>
        <taxon>Dothideomycetidae</taxon>
        <taxon>Dothideales</taxon>
        <taxon>Zalariaceae</taxon>
        <taxon>Zalaria</taxon>
    </lineage>
</organism>
<protein>
    <submittedName>
        <fullName evidence="1">Uncharacterized protein</fullName>
    </submittedName>
</protein>